<keyword evidence="7 10" id="KW-0472">Membrane</keyword>
<dbReference type="SUPFAM" id="SSF52025">
    <property type="entry name" value="PA domain"/>
    <property type="match status" value="1"/>
</dbReference>
<dbReference type="PANTHER" id="PTHR46539">
    <property type="entry name" value="E3 UBIQUITIN-PROTEIN LIGASE ATL42"/>
    <property type="match status" value="1"/>
</dbReference>
<evidence type="ECO:0000256" key="9">
    <source>
        <dbReference type="SAM" id="MobiDB-lite"/>
    </source>
</evidence>
<evidence type="ECO:0000256" key="2">
    <source>
        <dbReference type="ARBA" id="ARBA00022692"/>
    </source>
</evidence>
<keyword evidence="4 8" id="KW-0863">Zinc-finger</keyword>
<evidence type="ECO:0000256" key="1">
    <source>
        <dbReference type="ARBA" id="ARBA00004167"/>
    </source>
</evidence>
<dbReference type="GO" id="GO:0008270">
    <property type="term" value="F:zinc ion binding"/>
    <property type="evidence" value="ECO:0007669"/>
    <property type="project" value="UniProtKB-KW"/>
</dbReference>
<evidence type="ECO:0000256" key="10">
    <source>
        <dbReference type="SAM" id="Phobius"/>
    </source>
</evidence>
<evidence type="ECO:0000313" key="13">
    <source>
        <dbReference type="EMBL" id="KAK4887654.1"/>
    </source>
</evidence>
<evidence type="ECO:0000256" key="3">
    <source>
        <dbReference type="ARBA" id="ARBA00022723"/>
    </source>
</evidence>
<dbReference type="Gene3D" id="3.30.40.10">
    <property type="entry name" value="Zinc/RING finger domain, C3HC4 (zinc finger)"/>
    <property type="match status" value="1"/>
</dbReference>
<gene>
    <name evidence="13" type="ORF">RN001_003925</name>
</gene>
<feature type="compositionally biased region" description="Polar residues" evidence="9">
    <location>
        <begin position="407"/>
        <end position="422"/>
    </location>
</feature>
<evidence type="ECO:0000256" key="4">
    <source>
        <dbReference type="ARBA" id="ARBA00022771"/>
    </source>
</evidence>
<dbReference type="EMBL" id="JARPUR010000001">
    <property type="protein sequence ID" value="KAK4887654.1"/>
    <property type="molecule type" value="Genomic_DNA"/>
</dbReference>
<evidence type="ECO:0000256" key="6">
    <source>
        <dbReference type="ARBA" id="ARBA00022989"/>
    </source>
</evidence>
<evidence type="ECO:0000259" key="12">
    <source>
        <dbReference type="PROSITE" id="PS50089"/>
    </source>
</evidence>
<feature type="signal peptide" evidence="11">
    <location>
        <begin position="1"/>
        <end position="27"/>
    </location>
</feature>
<dbReference type="Pfam" id="PF13639">
    <property type="entry name" value="zf-RING_2"/>
    <property type="match status" value="1"/>
</dbReference>
<feature type="chain" id="PRO_5043034818" description="RING-type domain-containing protein" evidence="11">
    <location>
        <begin position="28"/>
        <end position="495"/>
    </location>
</feature>
<dbReference type="Gene3D" id="3.50.30.30">
    <property type="match status" value="1"/>
</dbReference>
<evidence type="ECO:0000256" key="7">
    <source>
        <dbReference type="ARBA" id="ARBA00023136"/>
    </source>
</evidence>
<dbReference type="CDD" id="cd16668">
    <property type="entry name" value="RING-H2_RNF130-like"/>
    <property type="match status" value="1"/>
</dbReference>
<evidence type="ECO:0000256" key="11">
    <source>
        <dbReference type="SAM" id="SignalP"/>
    </source>
</evidence>
<dbReference type="SUPFAM" id="SSF57850">
    <property type="entry name" value="RING/U-box"/>
    <property type="match status" value="1"/>
</dbReference>
<dbReference type="SMART" id="SM00184">
    <property type="entry name" value="RING"/>
    <property type="match status" value="1"/>
</dbReference>
<keyword evidence="5" id="KW-0862">Zinc</keyword>
<feature type="domain" description="RING-type" evidence="12">
    <location>
        <begin position="294"/>
        <end position="335"/>
    </location>
</feature>
<feature type="region of interest" description="Disordered" evidence="9">
    <location>
        <begin position="394"/>
        <end position="422"/>
    </location>
</feature>
<keyword evidence="3" id="KW-0479">Metal-binding</keyword>
<feature type="region of interest" description="Disordered" evidence="9">
    <location>
        <begin position="470"/>
        <end position="495"/>
    </location>
</feature>
<dbReference type="GO" id="GO:0016020">
    <property type="term" value="C:membrane"/>
    <property type="evidence" value="ECO:0007669"/>
    <property type="project" value="UniProtKB-SubCell"/>
</dbReference>
<dbReference type="InterPro" id="IPR046450">
    <property type="entry name" value="PA_dom_sf"/>
</dbReference>
<dbReference type="InterPro" id="IPR001841">
    <property type="entry name" value="Znf_RING"/>
</dbReference>
<proteinExistence type="predicted"/>
<dbReference type="AlphaFoldDB" id="A0AAN7SMJ8"/>
<keyword evidence="14" id="KW-1185">Reference proteome</keyword>
<comment type="subcellular location">
    <subcellularLocation>
        <location evidence="1">Membrane</location>
        <topology evidence="1">Single-pass membrane protein</topology>
    </subcellularLocation>
</comment>
<evidence type="ECO:0000313" key="14">
    <source>
        <dbReference type="Proteomes" id="UP001353858"/>
    </source>
</evidence>
<dbReference type="InterPro" id="IPR003137">
    <property type="entry name" value="PA_domain"/>
</dbReference>
<comment type="caution">
    <text evidence="13">The sequence shown here is derived from an EMBL/GenBank/DDBJ whole genome shotgun (WGS) entry which is preliminary data.</text>
</comment>
<keyword evidence="2 10" id="KW-0812">Transmembrane</keyword>
<accession>A0AAN7SMJ8</accession>
<dbReference type="PANTHER" id="PTHR46539:SF23">
    <property type="entry name" value="RING-TYPE DOMAIN-CONTAINING PROTEIN"/>
    <property type="match status" value="1"/>
</dbReference>
<organism evidence="13 14">
    <name type="scientific">Aquatica leii</name>
    <dbReference type="NCBI Taxonomy" id="1421715"/>
    <lineage>
        <taxon>Eukaryota</taxon>
        <taxon>Metazoa</taxon>
        <taxon>Ecdysozoa</taxon>
        <taxon>Arthropoda</taxon>
        <taxon>Hexapoda</taxon>
        <taxon>Insecta</taxon>
        <taxon>Pterygota</taxon>
        <taxon>Neoptera</taxon>
        <taxon>Endopterygota</taxon>
        <taxon>Coleoptera</taxon>
        <taxon>Polyphaga</taxon>
        <taxon>Elateriformia</taxon>
        <taxon>Elateroidea</taxon>
        <taxon>Lampyridae</taxon>
        <taxon>Luciolinae</taxon>
        <taxon>Aquatica</taxon>
    </lineage>
</organism>
<feature type="transmembrane region" description="Helical" evidence="10">
    <location>
        <begin position="226"/>
        <end position="249"/>
    </location>
</feature>
<dbReference type="InterPro" id="IPR013083">
    <property type="entry name" value="Znf_RING/FYVE/PHD"/>
</dbReference>
<keyword evidence="11" id="KW-0732">Signal</keyword>
<dbReference type="FunFam" id="3.30.40.10:FF:000009">
    <property type="entry name" value="E3 ubiquitin-protein ligase RNF130"/>
    <property type="match status" value="1"/>
</dbReference>
<evidence type="ECO:0000256" key="5">
    <source>
        <dbReference type="ARBA" id="ARBA00022833"/>
    </source>
</evidence>
<sequence length="495" mass="55287">MDIEKLYLQRVFFLIATLSRVFTTVSSTSGPEDFPVGAALQLSPGDDTRSFDDDIPNSFISAYLNVTYRDHNELKWERLECGRYGGGYVADVSGIVVHVSAVDNADDHTGCKLPFESSRSDKQLPLPGIPWIALIKRGNCNFEDKVSNAFQSHASGVLVYNDRESPDLDKMKLSSESGRNITAVFTYKLKGEKIAKLLENDSKVFLQMTIASRTTSPTASINKTSVLFVSVTFIVLMIISLAWLVFYYVQRFRYIHAKDRLSKKLCNAARKALSKIPTKNIKSDDNEVQDGECCAICIEPYKVSEVLRMLPCQHEFHKSCIDPWLLEHRTCPMCKMDILRHYGFMFTGSQESILHMEIEEVVGLESQDSDSPRRGGVSPLPQIRTVVLTDRQRSFTSSVDVEERSSRASTPDETTPSLCTRRQQPVRSDLCANCIAAAASLASQDDTMQPNKTNLPSPSVQVQQVLSPENTQVQMTHSAQVQVSDNNGDSKTVNR</sequence>
<name>A0AAN7SMJ8_9COLE</name>
<evidence type="ECO:0000256" key="8">
    <source>
        <dbReference type="PROSITE-ProRule" id="PRU00175"/>
    </source>
</evidence>
<dbReference type="CDD" id="cd02122">
    <property type="entry name" value="PA_GRAIL_like"/>
    <property type="match status" value="1"/>
</dbReference>
<protein>
    <recommendedName>
        <fullName evidence="12">RING-type domain-containing protein</fullName>
    </recommendedName>
</protein>
<dbReference type="Proteomes" id="UP001353858">
    <property type="component" value="Unassembled WGS sequence"/>
</dbReference>
<keyword evidence="6 10" id="KW-1133">Transmembrane helix</keyword>
<dbReference type="Pfam" id="PF02225">
    <property type="entry name" value="PA"/>
    <property type="match status" value="1"/>
</dbReference>
<dbReference type="PROSITE" id="PS50089">
    <property type="entry name" value="ZF_RING_2"/>
    <property type="match status" value="1"/>
</dbReference>
<reference evidence="14" key="1">
    <citation type="submission" date="2023-01" db="EMBL/GenBank/DDBJ databases">
        <title>Key to firefly adult light organ development and bioluminescence: homeobox transcription factors regulate luciferase expression and transportation to peroxisome.</title>
        <authorList>
            <person name="Fu X."/>
        </authorList>
    </citation>
    <scope>NUCLEOTIDE SEQUENCE [LARGE SCALE GENOMIC DNA]</scope>
</reference>